<sequence length="161" mass="16813">MTHFWRKKKNAAARTTVLAAVIRTALVIVPLSDDDEGLDGGDEGVEGFIGGGTGESSVAGKKICLSDGKTLSGGVDGKGWFGNYSPFPCDGLVELLKTDFNSNSSSLSATVISGLSWFAGGRWSVLRVASGRDALALRRGGVAIVAPWRIAPSLIRFLLTA</sequence>
<protein>
    <submittedName>
        <fullName evidence="2">Uncharacterized protein</fullName>
    </submittedName>
</protein>
<keyword evidence="1" id="KW-0732">Signal</keyword>
<dbReference type="EMBL" id="QGKW02000276">
    <property type="protein sequence ID" value="KAF2606994.1"/>
    <property type="molecule type" value="Genomic_DNA"/>
</dbReference>
<evidence type="ECO:0000313" key="2">
    <source>
        <dbReference type="EMBL" id="KAF2606994.1"/>
    </source>
</evidence>
<evidence type="ECO:0000313" key="3">
    <source>
        <dbReference type="Proteomes" id="UP000712281"/>
    </source>
</evidence>
<name>A0A8S9LHK0_BRACR</name>
<gene>
    <name evidence="2" type="ORF">F2Q68_00046194</name>
</gene>
<dbReference type="AlphaFoldDB" id="A0A8S9LHK0"/>
<organism evidence="2 3">
    <name type="scientific">Brassica cretica</name>
    <name type="common">Mustard</name>
    <dbReference type="NCBI Taxonomy" id="69181"/>
    <lineage>
        <taxon>Eukaryota</taxon>
        <taxon>Viridiplantae</taxon>
        <taxon>Streptophyta</taxon>
        <taxon>Embryophyta</taxon>
        <taxon>Tracheophyta</taxon>
        <taxon>Spermatophyta</taxon>
        <taxon>Magnoliopsida</taxon>
        <taxon>eudicotyledons</taxon>
        <taxon>Gunneridae</taxon>
        <taxon>Pentapetalae</taxon>
        <taxon>rosids</taxon>
        <taxon>malvids</taxon>
        <taxon>Brassicales</taxon>
        <taxon>Brassicaceae</taxon>
        <taxon>Brassiceae</taxon>
        <taxon>Brassica</taxon>
    </lineage>
</organism>
<proteinExistence type="predicted"/>
<comment type="caution">
    <text evidence="2">The sequence shown here is derived from an EMBL/GenBank/DDBJ whole genome shotgun (WGS) entry which is preliminary data.</text>
</comment>
<accession>A0A8S9LHK0</accession>
<dbReference type="Proteomes" id="UP000712281">
    <property type="component" value="Unassembled WGS sequence"/>
</dbReference>
<feature type="chain" id="PRO_5035830327" evidence="1">
    <location>
        <begin position="28"/>
        <end position="161"/>
    </location>
</feature>
<feature type="signal peptide" evidence="1">
    <location>
        <begin position="1"/>
        <end position="27"/>
    </location>
</feature>
<reference evidence="2" key="1">
    <citation type="submission" date="2019-12" db="EMBL/GenBank/DDBJ databases">
        <title>Genome sequencing and annotation of Brassica cretica.</title>
        <authorList>
            <person name="Studholme D.J."/>
            <person name="Sarris P.F."/>
        </authorList>
    </citation>
    <scope>NUCLEOTIDE SEQUENCE</scope>
    <source>
        <strain evidence="2">PFS-001/15</strain>
        <tissue evidence="2">Leaf</tissue>
    </source>
</reference>
<evidence type="ECO:0000256" key="1">
    <source>
        <dbReference type="SAM" id="SignalP"/>
    </source>
</evidence>